<evidence type="ECO:0000313" key="2">
    <source>
        <dbReference type="EMBL" id="QDT64645.1"/>
    </source>
</evidence>
<sequence>MRILTYNTSHRMHRKIVQSLLLLVIALAGCRMPLKFDLMKPYQYAKGYSGTYRDAVRQYPAPYTRPLCHDDLMKFKNGFHEKVMHASVNFNTNKHTCKHGCPCSAQTTHSTNTVSKKRASVPPPPAPPVEPANSF</sequence>
<dbReference type="KEGG" id="chya:V22_18850"/>
<proteinExistence type="predicted"/>
<feature type="compositionally biased region" description="Pro residues" evidence="1">
    <location>
        <begin position="121"/>
        <end position="135"/>
    </location>
</feature>
<name>A0A517T8C9_9PLAN</name>
<gene>
    <name evidence="2" type="ORF">V22_18850</name>
</gene>
<evidence type="ECO:0000256" key="1">
    <source>
        <dbReference type="SAM" id="MobiDB-lite"/>
    </source>
</evidence>
<keyword evidence="3" id="KW-1185">Reference proteome</keyword>
<dbReference type="Proteomes" id="UP000319976">
    <property type="component" value="Chromosome"/>
</dbReference>
<reference evidence="2 3" key="1">
    <citation type="submission" date="2019-02" db="EMBL/GenBank/DDBJ databases">
        <title>Deep-cultivation of Planctomycetes and their phenomic and genomic characterization uncovers novel biology.</title>
        <authorList>
            <person name="Wiegand S."/>
            <person name="Jogler M."/>
            <person name="Boedeker C."/>
            <person name="Pinto D."/>
            <person name="Vollmers J."/>
            <person name="Rivas-Marin E."/>
            <person name="Kohn T."/>
            <person name="Peeters S.H."/>
            <person name="Heuer A."/>
            <person name="Rast P."/>
            <person name="Oberbeckmann S."/>
            <person name="Bunk B."/>
            <person name="Jeske O."/>
            <person name="Meyerdierks A."/>
            <person name="Storesund J.E."/>
            <person name="Kallscheuer N."/>
            <person name="Luecker S."/>
            <person name="Lage O.M."/>
            <person name="Pohl T."/>
            <person name="Merkel B.J."/>
            <person name="Hornburger P."/>
            <person name="Mueller R.-W."/>
            <person name="Bruemmer F."/>
            <person name="Labrenz M."/>
            <person name="Spormann A.M."/>
            <person name="Op den Camp H."/>
            <person name="Overmann J."/>
            <person name="Amann R."/>
            <person name="Jetten M.S.M."/>
            <person name="Mascher T."/>
            <person name="Medema M.H."/>
            <person name="Devos D.P."/>
            <person name="Kaster A.-K."/>
            <person name="Ovreas L."/>
            <person name="Rohde M."/>
            <person name="Galperin M.Y."/>
            <person name="Jogler C."/>
        </authorList>
    </citation>
    <scope>NUCLEOTIDE SEQUENCE [LARGE SCALE GENOMIC DNA]</scope>
    <source>
        <strain evidence="2 3">V22</strain>
    </source>
</reference>
<dbReference type="EMBL" id="CP036316">
    <property type="protein sequence ID" value="QDT64645.1"/>
    <property type="molecule type" value="Genomic_DNA"/>
</dbReference>
<organism evidence="2 3">
    <name type="scientific">Calycomorphotria hydatis</name>
    <dbReference type="NCBI Taxonomy" id="2528027"/>
    <lineage>
        <taxon>Bacteria</taxon>
        <taxon>Pseudomonadati</taxon>
        <taxon>Planctomycetota</taxon>
        <taxon>Planctomycetia</taxon>
        <taxon>Planctomycetales</taxon>
        <taxon>Planctomycetaceae</taxon>
        <taxon>Calycomorphotria</taxon>
    </lineage>
</organism>
<feature type="region of interest" description="Disordered" evidence="1">
    <location>
        <begin position="106"/>
        <end position="135"/>
    </location>
</feature>
<dbReference type="AlphaFoldDB" id="A0A517T8C9"/>
<evidence type="ECO:0008006" key="4">
    <source>
        <dbReference type="Google" id="ProtNLM"/>
    </source>
</evidence>
<dbReference type="PROSITE" id="PS51257">
    <property type="entry name" value="PROKAR_LIPOPROTEIN"/>
    <property type="match status" value="1"/>
</dbReference>
<protein>
    <recommendedName>
        <fullName evidence="4">Lipoprotein</fullName>
    </recommendedName>
</protein>
<evidence type="ECO:0000313" key="3">
    <source>
        <dbReference type="Proteomes" id="UP000319976"/>
    </source>
</evidence>
<accession>A0A517T8C9</accession>